<comment type="caution">
    <text evidence="2">The sequence shown here is derived from an EMBL/GenBank/DDBJ whole genome shotgun (WGS) entry which is preliminary data.</text>
</comment>
<dbReference type="Proteomes" id="UP001151760">
    <property type="component" value="Unassembled WGS sequence"/>
</dbReference>
<name>A0ABQ4XBK4_9ASTR</name>
<gene>
    <name evidence="2" type="ORF">Tco_0656986</name>
</gene>
<evidence type="ECO:0000256" key="1">
    <source>
        <dbReference type="SAM" id="MobiDB-lite"/>
    </source>
</evidence>
<protein>
    <recommendedName>
        <fullName evidence="4">Nucleotide-binding alpha-beta plait domain-containing protein</fullName>
    </recommendedName>
</protein>
<feature type="compositionally biased region" description="Basic and acidic residues" evidence="1">
    <location>
        <begin position="119"/>
        <end position="131"/>
    </location>
</feature>
<accession>A0ABQ4XBK4</accession>
<keyword evidence="3" id="KW-1185">Reference proteome</keyword>
<dbReference type="EMBL" id="BQNB010009344">
    <property type="protein sequence ID" value="GJS62202.1"/>
    <property type="molecule type" value="Genomic_DNA"/>
</dbReference>
<proteinExistence type="predicted"/>
<feature type="region of interest" description="Disordered" evidence="1">
    <location>
        <begin position="119"/>
        <end position="162"/>
    </location>
</feature>
<evidence type="ECO:0008006" key="4">
    <source>
        <dbReference type="Google" id="ProtNLM"/>
    </source>
</evidence>
<evidence type="ECO:0000313" key="2">
    <source>
        <dbReference type="EMBL" id="GJS62202.1"/>
    </source>
</evidence>
<evidence type="ECO:0000313" key="3">
    <source>
        <dbReference type="Proteomes" id="UP001151760"/>
    </source>
</evidence>
<reference evidence="2" key="2">
    <citation type="submission" date="2022-01" db="EMBL/GenBank/DDBJ databases">
        <authorList>
            <person name="Yamashiro T."/>
            <person name="Shiraishi A."/>
            <person name="Satake H."/>
            <person name="Nakayama K."/>
        </authorList>
    </citation>
    <scope>NUCLEOTIDE SEQUENCE</scope>
</reference>
<reference evidence="2" key="1">
    <citation type="journal article" date="2022" name="Int. J. Mol. Sci.">
        <title>Draft Genome of Tanacetum Coccineum: Genomic Comparison of Closely Related Tanacetum-Family Plants.</title>
        <authorList>
            <person name="Yamashiro T."/>
            <person name="Shiraishi A."/>
            <person name="Nakayama K."/>
            <person name="Satake H."/>
        </authorList>
    </citation>
    <scope>NUCLEOTIDE SEQUENCE</scope>
</reference>
<organism evidence="2 3">
    <name type="scientific">Tanacetum coccineum</name>
    <dbReference type="NCBI Taxonomy" id="301880"/>
    <lineage>
        <taxon>Eukaryota</taxon>
        <taxon>Viridiplantae</taxon>
        <taxon>Streptophyta</taxon>
        <taxon>Embryophyta</taxon>
        <taxon>Tracheophyta</taxon>
        <taxon>Spermatophyta</taxon>
        <taxon>Magnoliopsida</taxon>
        <taxon>eudicotyledons</taxon>
        <taxon>Gunneridae</taxon>
        <taxon>Pentapetalae</taxon>
        <taxon>asterids</taxon>
        <taxon>campanulids</taxon>
        <taxon>Asterales</taxon>
        <taxon>Asteraceae</taxon>
        <taxon>Asteroideae</taxon>
        <taxon>Anthemideae</taxon>
        <taxon>Anthemidinae</taxon>
        <taxon>Tanacetum</taxon>
    </lineage>
</organism>
<sequence length="204" mass="23316">MEGYTHFHSKRLCISTMGTRHNVFETFKIVYKGSVFWIRAKEAPGWVPEFVDDSDDEIDFVVEIPVTDGDAPVNTVRGEPSDSEFVADTVFSESNGHHDTHSEDPFKLYDLLNKRNAQDMNKEKDDSDTREYPPSFTPKEIGKEQDQVDVSSTTPKEDLQGEDFTHNSTVICWDGEVHQWMGILHEVQYAIGENLDRHSRCGDD</sequence>